<dbReference type="PRINTS" id="PR00455">
    <property type="entry name" value="HTHTETR"/>
</dbReference>
<dbReference type="Pfam" id="PF22604">
    <property type="entry name" value="TetR_HI_0893_C"/>
    <property type="match status" value="1"/>
</dbReference>
<dbReference type="PANTHER" id="PTHR43479">
    <property type="entry name" value="ACREF/ENVCD OPERON REPRESSOR-RELATED"/>
    <property type="match status" value="1"/>
</dbReference>
<evidence type="ECO:0000313" key="5">
    <source>
        <dbReference type="Proteomes" id="UP000198846"/>
    </source>
</evidence>
<dbReference type="SUPFAM" id="SSF46689">
    <property type="entry name" value="Homeodomain-like"/>
    <property type="match status" value="1"/>
</dbReference>
<evidence type="ECO:0000313" key="4">
    <source>
        <dbReference type="EMBL" id="SEA35871.1"/>
    </source>
</evidence>
<dbReference type="STRING" id="283786.SAMN04487990_11115"/>
<dbReference type="EMBL" id="FNQK01000011">
    <property type="protein sequence ID" value="SEA35871.1"/>
    <property type="molecule type" value="Genomic_DNA"/>
</dbReference>
<protein>
    <submittedName>
        <fullName evidence="4">Transcriptional regulator, TetR family</fullName>
    </submittedName>
</protein>
<evidence type="ECO:0000259" key="3">
    <source>
        <dbReference type="PROSITE" id="PS50977"/>
    </source>
</evidence>
<gene>
    <name evidence="4" type="ORF">SAMN04487990_11115</name>
</gene>
<accession>A0A1H4AJB1</accession>
<keyword evidence="1 2" id="KW-0238">DNA-binding</keyword>
<evidence type="ECO:0000256" key="2">
    <source>
        <dbReference type="PROSITE-ProRule" id="PRU00335"/>
    </source>
</evidence>
<organism evidence="4 5">
    <name type="scientific">Bizionia paragorgiae</name>
    <dbReference type="NCBI Taxonomy" id="283786"/>
    <lineage>
        <taxon>Bacteria</taxon>
        <taxon>Pseudomonadati</taxon>
        <taxon>Bacteroidota</taxon>
        <taxon>Flavobacteriia</taxon>
        <taxon>Flavobacteriales</taxon>
        <taxon>Flavobacteriaceae</taxon>
        <taxon>Bizionia</taxon>
    </lineage>
</organism>
<dbReference type="InterPro" id="IPR054422">
    <property type="entry name" value="TetR-like_HI_0893_C"/>
</dbReference>
<dbReference type="OrthoDB" id="6430772at2"/>
<feature type="DNA-binding region" description="H-T-H motif" evidence="2">
    <location>
        <begin position="24"/>
        <end position="43"/>
    </location>
</feature>
<dbReference type="GO" id="GO:0003677">
    <property type="term" value="F:DNA binding"/>
    <property type="evidence" value="ECO:0007669"/>
    <property type="project" value="UniProtKB-UniRule"/>
</dbReference>
<dbReference type="InterPro" id="IPR050624">
    <property type="entry name" value="HTH-type_Tx_Regulator"/>
</dbReference>
<dbReference type="PROSITE" id="PS50977">
    <property type="entry name" value="HTH_TETR_2"/>
    <property type="match status" value="1"/>
</dbReference>
<dbReference type="InterPro" id="IPR009057">
    <property type="entry name" value="Homeodomain-like_sf"/>
</dbReference>
<feature type="domain" description="HTH tetR-type" evidence="3">
    <location>
        <begin position="1"/>
        <end position="61"/>
    </location>
</feature>
<name>A0A1H4AJB1_BIZPA</name>
<sequence length="184" mass="21518">MDKKKRIILTMLELVVEQGVHATPMSQVAKEANVAVGTIYHYFNNKNEIIEEIYSMICQDFGVVLITNMPEDDYKKQYETMWLNMYHYFSENPLAFEFMEHVAVPPLITPEIRLKNVKHFINIRNFILAGILKKKLKDVHLRMMVQLAFGTVISAARLKFKNQLPMTDAQVREALNMSWDCVKY</sequence>
<proteinExistence type="predicted"/>
<keyword evidence="5" id="KW-1185">Reference proteome</keyword>
<dbReference type="Pfam" id="PF00440">
    <property type="entry name" value="TetR_N"/>
    <property type="match status" value="1"/>
</dbReference>
<dbReference type="Proteomes" id="UP000198846">
    <property type="component" value="Unassembled WGS sequence"/>
</dbReference>
<dbReference type="InterPro" id="IPR001647">
    <property type="entry name" value="HTH_TetR"/>
</dbReference>
<evidence type="ECO:0000256" key="1">
    <source>
        <dbReference type="ARBA" id="ARBA00023125"/>
    </source>
</evidence>
<dbReference type="AlphaFoldDB" id="A0A1H4AJB1"/>
<dbReference type="Gene3D" id="1.10.357.10">
    <property type="entry name" value="Tetracycline Repressor, domain 2"/>
    <property type="match status" value="1"/>
</dbReference>
<reference evidence="4 5" key="1">
    <citation type="submission" date="2016-10" db="EMBL/GenBank/DDBJ databases">
        <authorList>
            <person name="de Groot N.N."/>
        </authorList>
    </citation>
    <scope>NUCLEOTIDE SEQUENCE [LARGE SCALE GENOMIC DNA]</scope>
    <source>
        <strain evidence="4 5">DSM 23842</strain>
    </source>
</reference>
<dbReference type="RefSeq" id="WP_092134385.1">
    <property type="nucleotide sequence ID" value="NZ_FNQK01000011.1"/>
</dbReference>
<dbReference type="PANTHER" id="PTHR43479:SF11">
    <property type="entry name" value="ACREF_ENVCD OPERON REPRESSOR-RELATED"/>
    <property type="match status" value="1"/>
</dbReference>